<dbReference type="AlphaFoldDB" id="A0A3M7QPW6"/>
<dbReference type="GO" id="GO:0036158">
    <property type="term" value="P:outer dynein arm assembly"/>
    <property type="evidence" value="ECO:0007669"/>
    <property type="project" value="TreeGrafter"/>
</dbReference>
<reference evidence="4 5" key="1">
    <citation type="journal article" date="2018" name="Sci. Rep.">
        <title>Genomic signatures of local adaptation to the degree of environmental predictability in rotifers.</title>
        <authorList>
            <person name="Franch-Gras L."/>
            <person name="Hahn C."/>
            <person name="Garcia-Roger E.M."/>
            <person name="Carmona M.J."/>
            <person name="Serra M."/>
            <person name="Gomez A."/>
        </authorList>
    </citation>
    <scope>NUCLEOTIDE SEQUENCE [LARGE SCALE GENOMIC DNA]</scope>
    <source>
        <strain evidence="4">HYR1</strain>
    </source>
</reference>
<dbReference type="InterPro" id="IPR049258">
    <property type="entry name" value="ODAD1_CC"/>
</dbReference>
<dbReference type="InterPro" id="IPR051876">
    <property type="entry name" value="ODA-DC/CCD"/>
</dbReference>
<evidence type="ECO:0000256" key="1">
    <source>
        <dbReference type="ARBA" id="ARBA00023054"/>
    </source>
</evidence>
<evidence type="ECO:0000313" key="5">
    <source>
        <dbReference type="Proteomes" id="UP000276133"/>
    </source>
</evidence>
<dbReference type="Pfam" id="PF21773">
    <property type="entry name" value="ODAD1_CC"/>
    <property type="match status" value="1"/>
</dbReference>
<dbReference type="PANTHER" id="PTHR21694:SF35">
    <property type="entry name" value="OUTER DYNEIN ARM-DOCKING COMPLEX SUBUNIT 1"/>
    <property type="match status" value="1"/>
</dbReference>
<evidence type="ECO:0000313" key="4">
    <source>
        <dbReference type="EMBL" id="RNA13382.1"/>
    </source>
</evidence>
<dbReference type="OrthoDB" id="6766775at2759"/>
<dbReference type="Proteomes" id="UP000276133">
    <property type="component" value="Unassembled WGS sequence"/>
</dbReference>
<gene>
    <name evidence="4" type="ORF">BpHYR1_043221</name>
</gene>
<protein>
    <submittedName>
        <fullName evidence="4">Coiled-coil domain-containing 63-like</fullName>
    </submittedName>
</protein>
<comment type="caution">
    <text evidence="4">The sequence shown here is derived from an EMBL/GenBank/DDBJ whole genome shotgun (WGS) entry which is preliminary data.</text>
</comment>
<proteinExistence type="predicted"/>
<keyword evidence="5" id="KW-1185">Reference proteome</keyword>
<dbReference type="PANTHER" id="PTHR21694">
    <property type="entry name" value="COILED-COIL DOMAIN-CONTAINING PROTEIN 63"/>
    <property type="match status" value="1"/>
</dbReference>
<dbReference type="GO" id="GO:0003341">
    <property type="term" value="P:cilium movement"/>
    <property type="evidence" value="ECO:0007669"/>
    <property type="project" value="TreeGrafter"/>
</dbReference>
<dbReference type="STRING" id="10195.A0A3M7QPW6"/>
<feature type="coiled-coil region" evidence="2">
    <location>
        <begin position="159"/>
        <end position="214"/>
    </location>
</feature>
<name>A0A3M7QPW6_BRAPC</name>
<keyword evidence="1 2" id="KW-0175">Coiled coil</keyword>
<evidence type="ECO:0000256" key="2">
    <source>
        <dbReference type="SAM" id="Coils"/>
    </source>
</evidence>
<feature type="coiled-coil region" evidence="2">
    <location>
        <begin position="14"/>
        <end position="127"/>
    </location>
</feature>
<dbReference type="GO" id="GO:0005930">
    <property type="term" value="C:axoneme"/>
    <property type="evidence" value="ECO:0007669"/>
    <property type="project" value="TreeGrafter"/>
</dbReference>
<accession>A0A3M7QPW6</accession>
<organism evidence="4 5">
    <name type="scientific">Brachionus plicatilis</name>
    <name type="common">Marine rotifer</name>
    <name type="synonym">Brachionus muelleri</name>
    <dbReference type="NCBI Taxonomy" id="10195"/>
    <lineage>
        <taxon>Eukaryota</taxon>
        <taxon>Metazoa</taxon>
        <taxon>Spiralia</taxon>
        <taxon>Gnathifera</taxon>
        <taxon>Rotifera</taxon>
        <taxon>Eurotatoria</taxon>
        <taxon>Monogononta</taxon>
        <taxon>Pseudotrocha</taxon>
        <taxon>Ploima</taxon>
        <taxon>Brachionidae</taxon>
        <taxon>Brachionus</taxon>
    </lineage>
</organism>
<evidence type="ECO:0000259" key="3">
    <source>
        <dbReference type="Pfam" id="PF21773"/>
    </source>
</evidence>
<sequence>MYRQMNHSDDSDDEHALEVELERLQLQYKISEQQRLQYSIEVQKKIRLQNQLINNLEAEKEELNKDLNLAESKTNEKKDVSKTETLEKLLELKDLREKEIKDEKDRGKEIEFKIQEWEKKIRNKRREVGGTNAGAAFVTHSKKKEKTLENRLDHALKSFNSILTQNAELRDEIDNLRIERHRFEDLHKKLEKELQSLKEEIAQVIENSTQAYDQREEAQTKMVLMRDKEDKDKVQLNTELKELIRVIDHDKKLKEFMKIKTQERNEDEELIIWRKKKEKFESC</sequence>
<dbReference type="EMBL" id="REGN01005434">
    <property type="protein sequence ID" value="RNA13382.1"/>
    <property type="molecule type" value="Genomic_DNA"/>
</dbReference>
<feature type="domain" description="ODAD1 central coiled coil region" evidence="3">
    <location>
        <begin position="143"/>
        <end position="279"/>
    </location>
</feature>